<dbReference type="AlphaFoldDB" id="A0A5C6BWA8"/>
<dbReference type="InterPro" id="IPR021215">
    <property type="entry name" value="DUF2752"/>
</dbReference>
<keyword evidence="1" id="KW-0472">Membrane</keyword>
<evidence type="ECO:0000256" key="1">
    <source>
        <dbReference type="SAM" id="Phobius"/>
    </source>
</evidence>
<evidence type="ECO:0000313" key="3">
    <source>
        <dbReference type="Proteomes" id="UP000319908"/>
    </source>
</evidence>
<dbReference type="EMBL" id="SJPU01000002">
    <property type="protein sequence ID" value="TWU15751.1"/>
    <property type="molecule type" value="Genomic_DNA"/>
</dbReference>
<name>A0A5C6BWA8_9BACT</name>
<dbReference type="OrthoDB" id="285957at2"/>
<dbReference type="Pfam" id="PF10825">
    <property type="entry name" value="DUF2752"/>
    <property type="match status" value="1"/>
</dbReference>
<evidence type="ECO:0008006" key="4">
    <source>
        <dbReference type="Google" id="ProtNLM"/>
    </source>
</evidence>
<accession>A0A5C6BWA8</accession>
<protein>
    <recommendedName>
        <fullName evidence="4">DUF2752 domain-containing protein</fullName>
    </recommendedName>
</protein>
<dbReference type="Proteomes" id="UP000319908">
    <property type="component" value="Unassembled WGS sequence"/>
</dbReference>
<keyword evidence="1" id="KW-0812">Transmembrane</keyword>
<feature type="transmembrane region" description="Helical" evidence="1">
    <location>
        <begin position="138"/>
        <end position="156"/>
    </location>
</feature>
<feature type="transmembrane region" description="Helical" evidence="1">
    <location>
        <begin position="30"/>
        <end position="49"/>
    </location>
</feature>
<feature type="transmembrane region" description="Helical" evidence="1">
    <location>
        <begin position="105"/>
        <end position="126"/>
    </location>
</feature>
<gene>
    <name evidence="2" type="ORF">Poly21_29530</name>
</gene>
<keyword evidence="3" id="KW-1185">Reference proteome</keyword>
<evidence type="ECO:0000313" key="2">
    <source>
        <dbReference type="EMBL" id="TWU15751.1"/>
    </source>
</evidence>
<organism evidence="2 3">
    <name type="scientific">Allorhodopirellula heiligendammensis</name>
    <dbReference type="NCBI Taxonomy" id="2714739"/>
    <lineage>
        <taxon>Bacteria</taxon>
        <taxon>Pseudomonadati</taxon>
        <taxon>Planctomycetota</taxon>
        <taxon>Planctomycetia</taxon>
        <taxon>Pirellulales</taxon>
        <taxon>Pirellulaceae</taxon>
        <taxon>Allorhodopirellula</taxon>
    </lineage>
</organism>
<comment type="caution">
    <text evidence="2">The sequence shown here is derived from an EMBL/GenBank/DDBJ whole genome shotgun (WGS) entry which is preliminary data.</text>
</comment>
<sequence length="160" mass="16888">MAADQIPPGCENPQEGVSELKETSHRWASWLRVAAGALALGLVMLLGLARSLVPAAAGLGTHQQLGLPPCSMRVLLGMRCPACGMTTSWSHWTRGQWWAAAQANAGGLCLAFLALAVFIAAARVTWTGRLPATRTLTALGWAIVATGVVTVVDWLFRVSV</sequence>
<reference evidence="2 3" key="1">
    <citation type="journal article" date="2020" name="Antonie Van Leeuwenhoek">
        <title>Rhodopirellula heiligendammensis sp. nov., Rhodopirellula pilleata sp. nov., and Rhodopirellula solitaria sp. nov. isolated from natural or artificial marine surfaces in Northern Germany and California, USA, and emended description of the genus Rhodopirellula.</title>
        <authorList>
            <person name="Kallscheuer N."/>
            <person name="Wiegand S."/>
            <person name="Jogler M."/>
            <person name="Boedeker C."/>
            <person name="Peeters S.H."/>
            <person name="Rast P."/>
            <person name="Heuer A."/>
            <person name="Jetten M.S.M."/>
            <person name="Rohde M."/>
            <person name="Jogler C."/>
        </authorList>
    </citation>
    <scope>NUCLEOTIDE SEQUENCE [LARGE SCALE GENOMIC DNA]</scope>
    <source>
        <strain evidence="2 3">Poly21</strain>
    </source>
</reference>
<keyword evidence="1" id="KW-1133">Transmembrane helix</keyword>
<proteinExistence type="predicted"/>